<dbReference type="Proteomes" id="UP000247792">
    <property type="component" value="Unassembled WGS sequence"/>
</dbReference>
<feature type="region of interest" description="Disordered" evidence="2">
    <location>
        <begin position="151"/>
        <end position="183"/>
    </location>
</feature>
<feature type="coiled-coil region" evidence="1">
    <location>
        <begin position="235"/>
        <end position="269"/>
    </location>
</feature>
<evidence type="ECO:0000313" key="5">
    <source>
        <dbReference type="Proteomes" id="UP000247792"/>
    </source>
</evidence>
<comment type="caution">
    <text evidence="4">The sequence shown here is derived from an EMBL/GenBank/DDBJ whole genome shotgun (WGS) entry which is preliminary data.</text>
</comment>
<evidence type="ECO:0000256" key="2">
    <source>
        <dbReference type="SAM" id="MobiDB-lite"/>
    </source>
</evidence>
<evidence type="ECO:0000256" key="3">
    <source>
        <dbReference type="SAM" id="Phobius"/>
    </source>
</evidence>
<keyword evidence="1" id="KW-0175">Coiled coil</keyword>
<dbReference type="AlphaFoldDB" id="A0A318JEB6"/>
<evidence type="ECO:0000256" key="1">
    <source>
        <dbReference type="SAM" id="Coils"/>
    </source>
</evidence>
<keyword evidence="3" id="KW-0812">Transmembrane</keyword>
<feature type="region of interest" description="Disordered" evidence="2">
    <location>
        <begin position="347"/>
        <end position="373"/>
    </location>
</feature>
<name>A0A318JEB6_9BURK</name>
<dbReference type="EMBL" id="QJKB01000001">
    <property type="protein sequence ID" value="PXX46876.1"/>
    <property type="molecule type" value="Genomic_DNA"/>
</dbReference>
<feature type="region of interest" description="Disordered" evidence="2">
    <location>
        <begin position="113"/>
        <end position="138"/>
    </location>
</feature>
<organism evidence="4 5">
    <name type="scientific">Undibacterium pigrum</name>
    <dbReference type="NCBI Taxonomy" id="401470"/>
    <lineage>
        <taxon>Bacteria</taxon>
        <taxon>Pseudomonadati</taxon>
        <taxon>Pseudomonadota</taxon>
        <taxon>Betaproteobacteria</taxon>
        <taxon>Burkholderiales</taxon>
        <taxon>Oxalobacteraceae</taxon>
        <taxon>Undibacterium</taxon>
    </lineage>
</organism>
<keyword evidence="3" id="KW-0472">Membrane</keyword>
<sequence length="604" mass="67297">MQSGLGQQLRAQLELTGNDAAEIEQSCFKAKVESADGILLAPANVTLIQKGNARFLTLVTRKDLLEPAVKIMVDMGCEIQLHREFLILLDPPQFTSVVPPALASAPKTVISNKENAATGQPSVPAVEKSSRRKVKRNPEASEIVAATVEVPVAKKKPSRQTENKTNTNPPQQIAEPKDTLKLSDDLPILSQGLRLSDQLSTREAQSNIEELRAAQAQLAAMLRDEKHAPVAQEKLQGEQQKILSLQQEAQQLKRQSQQDKAALEEARENSFSRNWMMGLGAFIVAGLAIIALLLLYVSRMRKKMHASWWQQKEPAAEPESKKNIEEIVDSIQASYGPTTTSALYQVHDDEDDKPGNSRPVTGPKKKAGTDTGLGKLDTPSVFSKAYVPTLEDSNSSTFNFFSTKGQSVKVEEISDVTQEAEFWISVNDPQRAIEILEPQADVDQPESPVPWLYLLDLYRVTASKEKYDALRDRFIVFFNANIPEFETDPATLPSRQLEDFEHLMNRICQMWSSHDILPFLESLLVDDRDGKRMGFELPVYRDILLLISVANELEKTNAFSGAERNRGWANVPGLPVDDEAPSAKENEADSNLINFETIDFPREK</sequence>
<protein>
    <recommendedName>
        <fullName evidence="6">Tfp pilus assembly protein FimV</fullName>
    </recommendedName>
</protein>
<accession>A0A318JEB6</accession>
<feature type="transmembrane region" description="Helical" evidence="3">
    <location>
        <begin position="275"/>
        <end position="297"/>
    </location>
</feature>
<reference evidence="4 5" key="1">
    <citation type="submission" date="2018-05" db="EMBL/GenBank/DDBJ databases">
        <title>Genomic Encyclopedia of Type Strains, Phase IV (KMG-IV): sequencing the most valuable type-strain genomes for metagenomic binning, comparative biology and taxonomic classification.</title>
        <authorList>
            <person name="Goeker M."/>
        </authorList>
    </citation>
    <scope>NUCLEOTIDE SEQUENCE [LARGE SCALE GENOMIC DNA]</scope>
    <source>
        <strain evidence="4 5">DSM 19792</strain>
    </source>
</reference>
<dbReference type="OrthoDB" id="9180424at2"/>
<evidence type="ECO:0008006" key="6">
    <source>
        <dbReference type="Google" id="ProtNLM"/>
    </source>
</evidence>
<keyword evidence="5" id="KW-1185">Reference proteome</keyword>
<dbReference type="RefSeq" id="WP_110253316.1">
    <property type="nucleotide sequence ID" value="NZ_QJKB01000001.1"/>
</dbReference>
<evidence type="ECO:0000313" key="4">
    <source>
        <dbReference type="EMBL" id="PXX46876.1"/>
    </source>
</evidence>
<proteinExistence type="predicted"/>
<keyword evidence="3" id="KW-1133">Transmembrane helix</keyword>
<gene>
    <name evidence="4" type="ORF">DFR42_101452</name>
</gene>